<protein>
    <submittedName>
        <fullName evidence="2">Reverse transcriptase</fullName>
    </submittedName>
</protein>
<feature type="compositionally biased region" description="Polar residues" evidence="1">
    <location>
        <begin position="57"/>
        <end position="71"/>
    </location>
</feature>
<reference evidence="2 3" key="1">
    <citation type="submission" date="2023-01" db="EMBL/GenBank/DDBJ databases">
        <title>Analysis of 21 Apiospora genomes using comparative genomics revels a genus with tremendous synthesis potential of carbohydrate active enzymes and secondary metabolites.</title>
        <authorList>
            <person name="Sorensen T."/>
        </authorList>
    </citation>
    <scope>NUCLEOTIDE SEQUENCE [LARGE SCALE GENOMIC DNA]</scope>
    <source>
        <strain evidence="2 3">CBS 20057</strain>
    </source>
</reference>
<evidence type="ECO:0000313" key="3">
    <source>
        <dbReference type="Proteomes" id="UP001396898"/>
    </source>
</evidence>
<accession>A0ABR1RKA2</accession>
<proteinExistence type="predicted"/>
<keyword evidence="3" id="KW-1185">Reference proteome</keyword>
<keyword evidence="2" id="KW-0808">Transferase</keyword>
<dbReference type="EMBL" id="JAQQWI010000013">
    <property type="protein sequence ID" value="KAK8013696.1"/>
    <property type="molecule type" value="Genomic_DNA"/>
</dbReference>
<feature type="region of interest" description="Disordered" evidence="1">
    <location>
        <begin position="57"/>
        <end position="76"/>
    </location>
</feature>
<keyword evidence="2" id="KW-0548">Nucleotidyltransferase</keyword>
<dbReference type="GO" id="GO:0003964">
    <property type="term" value="F:RNA-directed DNA polymerase activity"/>
    <property type="evidence" value="ECO:0007669"/>
    <property type="project" value="UniProtKB-KW"/>
</dbReference>
<sequence>MNQNSRRTRPVCLPLQATQLRRQSTLGKLRDQYIPTPADSFANSNQDRLLAEHGQSIASTKEASIEPSSGDTDVDTKHKGEVIATLKRAPCKIHISFDGLTSRTRQPLYGIACFFGNYEFGLNDKIGYFALDNASNNDTAMDYIGETLGFDGRKRRGRCLGHVLNISARALLFGNHADALEDDPTGAHIISDTEWERWQSKGPVGYEQLLTILEDQKQQAEDFPDPGQYIMRIVERPQSLHAVPWREVQGLKTMEDQLLPSTVSTVQSTGPAKWRQTNRNAARATRKTEEITDMKATIELLRDENTIAAAEISDLMLPIQGPQFECR</sequence>
<comment type="caution">
    <text evidence="2">The sequence shown here is derived from an EMBL/GenBank/DDBJ whole genome shotgun (WGS) entry which is preliminary data.</text>
</comment>
<gene>
    <name evidence="2" type="ORF">PG991_009289</name>
</gene>
<keyword evidence="2" id="KW-0695">RNA-directed DNA polymerase</keyword>
<evidence type="ECO:0000313" key="2">
    <source>
        <dbReference type="EMBL" id="KAK8013696.1"/>
    </source>
</evidence>
<dbReference type="Proteomes" id="UP001396898">
    <property type="component" value="Unassembled WGS sequence"/>
</dbReference>
<evidence type="ECO:0000256" key="1">
    <source>
        <dbReference type="SAM" id="MobiDB-lite"/>
    </source>
</evidence>
<organism evidence="2 3">
    <name type="scientific">Apiospora marii</name>
    <dbReference type="NCBI Taxonomy" id="335849"/>
    <lineage>
        <taxon>Eukaryota</taxon>
        <taxon>Fungi</taxon>
        <taxon>Dikarya</taxon>
        <taxon>Ascomycota</taxon>
        <taxon>Pezizomycotina</taxon>
        <taxon>Sordariomycetes</taxon>
        <taxon>Xylariomycetidae</taxon>
        <taxon>Amphisphaeriales</taxon>
        <taxon>Apiosporaceae</taxon>
        <taxon>Apiospora</taxon>
    </lineage>
</organism>
<name>A0ABR1RKA2_9PEZI</name>